<name>R7B171_9FIRM</name>
<evidence type="ECO:0000256" key="6">
    <source>
        <dbReference type="HAMAP-Rule" id="MF_00117"/>
    </source>
</evidence>
<evidence type="ECO:0000313" key="8">
    <source>
        <dbReference type="Proteomes" id="UP000018141"/>
    </source>
</evidence>
<dbReference type="PANTHER" id="PTHR30111">
    <property type="entry name" value="33 KDA CHAPERONIN"/>
    <property type="match status" value="1"/>
</dbReference>
<dbReference type="InterPro" id="IPR016154">
    <property type="entry name" value="Heat_shock_Hsp33_C"/>
</dbReference>
<dbReference type="SUPFAM" id="SSF118352">
    <property type="entry name" value="HSP33 redox switch-like"/>
    <property type="match status" value="1"/>
</dbReference>
<dbReference type="GO" id="GO:0044183">
    <property type="term" value="F:protein folding chaperone"/>
    <property type="evidence" value="ECO:0007669"/>
    <property type="project" value="TreeGrafter"/>
</dbReference>
<dbReference type="SUPFAM" id="SSF64397">
    <property type="entry name" value="Hsp33 domain"/>
    <property type="match status" value="1"/>
</dbReference>
<evidence type="ECO:0000256" key="2">
    <source>
        <dbReference type="ARBA" id="ARBA00022833"/>
    </source>
</evidence>
<gene>
    <name evidence="6" type="primary">hslO</name>
    <name evidence="7" type="ORF">BN656_01710</name>
</gene>
<dbReference type="CDD" id="cd00498">
    <property type="entry name" value="Hsp33"/>
    <property type="match status" value="1"/>
</dbReference>
<keyword evidence="4 6" id="KW-0143">Chaperone</keyword>
<evidence type="ECO:0000313" key="7">
    <source>
        <dbReference type="EMBL" id="CDD57561.1"/>
    </source>
</evidence>
<dbReference type="EMBL" id="CBHH010000050">
    <property type="protein sequence ID" value="CDD57561.1"/>
    <property type="molecule type" value="Genomic_DNA"/>
</dbReference>
<dbReference type="GO" id="GO:0005737">
    <property type="term" value="C:cytoplasm"/>
    <property type="evidence" value="ECO:0007669"/>
    <property type="project" value="UniProtKB-SubCell"/>
</dbReference>
<comment type="caution">
    <text evidence="7">The sequence shown here is derived from an EMBL/GenBank/DDBJ whole genome shotgun (WGS) entry which is preliminary data.</text>
</comment>
<comment type="function">
    <text evidence="6">Redox regulated molecular chaperone. Protects both thermally unfolding and oxidatively damaged proteins from irreversible aggregation. Plays an important role in the bacterial defense system toward oxidative stress.</text>
</comment>
<organism evidence="7 8">
    <name type="scientific">Bacteroides pectinophilus CAG:437</name>
    <dbReference type="NCBI Taxonomy" id="1263051"/>
    <lineage>
        <taxon>Bacteria</taxon>
        <taxon>Bacillati</taxon>
        <taxon>Bacillota</taxon>
        <taxon>Clostridia</taxon>
        <taxon>Eubacteriales</taxon>
    </lineage>
</organism>
<accession>R7B171</accession>
<dbReference type="Proteomes" id="UP000018141">
    <property type="component" value="Unassembled WGS sequence"/>
</dbReference>
<evidence type="ECO:0000256" key="3">
    <source>
        <dbReference type="ARBA" id="ARBA00023157"/>
    </source>
</evidence>
<reference evidence="7" key="1">
    <citation type="submission" date="2012-11" db="EMBL/GenBank/DDBJ databases">
        <title>Dependencies among metagenomic species, viruses, plasmids and units of genetic variation.</title>
        <authorList>
            <person name="Nielsen H.B."/>
            <person name="Almeida M."/>
            <person name="Juncker A.S."/>
            <person name="Rasmussen S."/>
            <person name="Li J."/>
            <person name="Sunagawa S."/>
            <person name="Plichta D."/>
            <person name="Gautier L."/>
            <person name="Le Chatelier E."/>
            <person name="Peletier E."/>
            <person name="Bonde I."/>
            <person name="Nielsen T."/>
            <person name="Manichanh C."/>
            <person name="Arumugam M."/>
            <person name="Batto J."/>
            <person name="Santos M.B.Q.D."/>
            <person name="Blom N."/>
            <person name="Borruel N."/>
            <person name="Burgdorf K.S."/>
            <person name="Boumezbeur F."/>
            <person name="Casellas F."/>
            <person name="Dore J."/>
            <person name="Guarner F."/>
            <person name="Hansen T."/>
            <person name="Hildebrand F."/>
            <person name="Kaas R.S."/>
            <person name="Kennedy S."/>
            <person name="Kristiansen K."/>
            <person name="Kultima J.R."/>
            <person name="Leonard P."/>
            <person name="Levenez F."/>
            <person name="Lund O."/>
            <person name="Moumen B."/>
            <person name="Le Paslier D."/>
            <person name="Pons N."/>
            <person name="Pedersen O."/>
            <person name="Prifti E."/>
            <person name="Qin J."/>
            <person name="Raes J."/>
            <person name="Tap J."/>
            <person name="Tims S."/>
            <person name="Ussery D.W."/>
            <person name="Yamada T."/>
            <person name="MetaHit consortium"/>
            <person name="Renault P."/>
            <person name="Sicheritz-Ponten T."/>
            <person name="Bork P."/>
            <person name="Wang J."/>
            <person name="Brunak S."/>
            <person name="Ehrlich S.D."/>
        </authorList>
    </citation>
    <scope>NUCLEOTIDE SEQUENCE [LARGE SCALE GENOMIC DNA]</scope>
</reference>
<dbReference type="PANTHER" id="PTHR30111:SF1">
    <property type="entry name" value="33 KDA CHAPERONIN"/>
    <property type="match status" value="1"/>
</dbReference>
<dbReference type="Pfam" id="PF01430">
    <property type="entry name" value="HSP33"/>
    <property type="match status" value="1"/>
</dbReference>
<dbReference type="Gene3D" id="3.90.1280.10">
    <property type="entry name" value="HSP33 redox switch-like"/>
    <property type="match status" value="1"/>
</dbReference>
<evidence type="ECO:0000256" key="5">
    <source>
        <dbReference type="ARBA" id="ARBA00023284"/>
    </source>
</evidence>
<comment type="similarity">
    <text evidence="6">Belongs to the HSP33 family.</text>
</comment>
<sequence>MNTISKNSDYIVRATAANHQIRAFAISSTNTIEEARQRHNTSPIATVALGRLMSAGAMMGTMMKGDDDIITIQIKGDGPIGGLTVTADAKANVKGYVNHPEVMLPLNSAGQLDVEKALGIGVLSVIKDIGLKEPYVGDTILVTSDVTQDITYYFATSEQVPTSVGLSVIMSKDNTVKSAGGFIIQLLPDASEEIISALEKKIKEVKNVTTMLEHGYTPEQMLEELLGEFGLDILDKIPTQFYCNCSKERMSRALISIGRKELSSLIEEGRTIEVNCHFCGSHYNFDVEELKDLLHKAVR</sequence>
<comment type="subcellular location">
    <subcellularLocation>
        <location evidence="6">Cytoplasm</location>
    </subcellularLocation>
</comment>
<feature type="disulfide bond" description="Redox-active" evidence="6">
    <location>
        <begin position="243"/>
        <end position="245"/>
    </location>
</feature>
<dbReference type="Gene3D" id="3.55.30.10">
    <property type="entry name" value="Hsp33 domain"/>
    <property type="match status" value="1"/>
</dbReference>
<feature type="disulfide bond" description="Redox-active" evidence="6">
    <location>
        <begin position="276"/>
        <end position="279"/>
    </location>
</feature>
<dbReference type="AlphaFoldDB" id="R7B171"/>
<dbReference type="HAMAP" id="MF_00117">
    <property type="entry name" value="HslO"/>
    <property type="match status" value="1"/>
</dbReference>
<dbReference type="PIRSF" id="PIRSF005261">
    <property type="entry name" value="Heat_shock_Hsp33"/>
    <property type="match status" value="1"/>
</dbReference>
<keyword evidence="2 6" id="KW-0862">Zinc</keyword>
<keyword evidence="1 6" id="KW-0963">Cytoplasm</keyword>
<keyword evidence="5 6" id="KW-0676">Redox-active center</keyword>
<keyword evidence="3 6" id="KW-1015">Disulfide bond</keyword>
<comment type="PTM">
    <text evidence="6">Under oxidizing conditions two disulfide bonds are formed involving the reactive cysteines. Under reducing conditions zinc is bound to the reactive cysteines and the protein is inactive.</text>
</comment>
<evidence type="ECO:0000256" key="1">
    <source>
        <dbReference type="ARBA" id="ARBA00022490"/>
    </source>
</evidence>
<evidence type="ECO:0000256" key="4">
    <source>
        <dbReference type="ARBA" id="ARBA00023186"/>
    </source>
</evidence>
<dbReference type="GO" id="GO:0051082">
    <property type="term" value="F:unfolded protein binding"/>
    <property type="evidence" value="ECO:0007669"/>
    <property type="project" value="UniProtKB-UniRule"/>
</dbReference>
<dbReference type="GO" id="GO:0042026">
    <property type="term" value="P:protein refolding"/>
    <property type="evidence" value="ECO:0007669"/>
    <property type="project" value="TreeGrafter"/>
</dbReference>
<dbReference type="NCBIfam" id="NF001033">
    <property type="entry name" value="PRK00114.1"/>
    <property type="match status" value="1"/>
</dbReference>
<dbReference type="InterPro" id="IPR000397">
    <property type="entry name" value="Heat_shock_Hsp33"/>
</dbReference>
<dbReference type="InterPro" id="IPR016153">
    <property type="entry name" value="Heat_shock_Hsp33_N"/>
</dbReference>
<protein>
    <recommendedName>
        <fullName evidence="6">33 kDa chaperonin</fullName>
    </recommendedName>
    <alternativeName>
        <fullName evidence="6">Heat shock protein 33 homolog</fullName>
        <shortName evidence="6">HSP33</shortName>
    </alternativeName>
</protein>
<proteinExistence type="inferred from homology"/>